<protein>
    <submittedName>
        <fullName evidence="2">Uncharacterized protein</fullName>
    </submittedName>
</protein>
<dbReference type="Proteomes" id="UP000717696">
    <property type="component" value="Unassembled WGS sequence"/>
</dbReference>
<feature type="region of interest" description="Disordered" evidence="1">
    <location>
        <begin position="84"/>
        <end position="181"/>
    </location>
</feature>
<feature type="region of interest" description="Disordered" evidence="1">
    <location>
        <begin position="270"/>
        <end position="318"/>
    </location>
</feature>
<reference evidence="2" key="1">
    <citation type="journal article" date="2021" name="Nat. Commun.">
        <title>Genetic determinants of endophytism in the Arabidopsis root mycobiome.</title>
        <authorList>
            <person name="Mesny F."/>
            <person name="Miyauchi S."/>
            <person name="Thiergart T."/>
            <person name="Pickel B."/>
            <person name="Atanasova L."/>
            <person name="Karlsson M."/>
            <person name="Huettel B."/>
            <person name="Barry K.W."/>
            <person name="Haridas S."/>
            <person name="Chen C."/>
            <person name="Bauer D."/>
            <person name="Andreopoulos W."/>
            <person name="Pangilinan J."/>
            <person name="LaButti K."/>
            <person name="Riley R."/>
            <person name="Lipzen A."/>
            <person name="Clum A."/>
            <person name="Drula E."/>
            <person name="Henrissat B."/>
            <person name="Kohler A."/>
            <person name="Grigoriev I.V."/>
            <person name="Martin F.M."/>
            <person name="Hacquard S."/>
        </authorList>
    </citation>
    <scope>NUCLEOTIDE SEQUENCE</scope>
    <source>
        <strain evidence="2">MPI-CAGE-AT-0021</strain>
    </source>
</reference>
<accession>A0A9P9FGG3</accession>
<evidence type="ECO:0000313" key="3">
    <source>
        <dbReference type="Proteomes" id="UP000717696"/>
    </source>
</evidence>
<organism evidence="2 3">
    <name type="scientific">Dactylonectria estremocensis</name>
    <dbReference type="NCBI Taxonomy" id="1079267"/>
    <lineage>
        <taxon>Eukaryota</taxon>
        <taxon>Fungi</taxon>
        <taxon>Dikarya</taxon>
        <taxon>Ascomycota</taxon>
        <taxon>Pezizomycotina</taxon>
        <taxon>Sordariomycetes</taxon>
        <taxon>Hypocreomycetidae</taxon>
        <taxon>Hypocreales</taxon>
        <taxon>Nectriaceae</taxon>
        <taxon>Dactylonectria</taxon>
    </lineage>
</organism>
<keyword evidence="3" id="KW-1185">Reference proteome</keyword>
<feature type="compositionally biased region" description="Basic residues" evidence="1">
    <location>
        <begin position="281"/>
        <end position="294"/>
    </location>
</feature>
<proteinExistence type="predicted"/>
<feature type="compositionally biased region" description="Polar residues" evidence="1">
    <location>
        <begin position="96"/>
        <end position="112"/>
    </location>
</feature>
<feature type="compositionally biased region" description="Low complexity" evidence="1">
    <location>
        <begin position="271"/>
        <end position="280"/>
    </location>
</feature>
<gene>
    <name evidence="2" type="ORF">B0J13DRAFT_614972</name>
</gene>
<evidence type="ECO:0000256" key="1">
    <source>
        <dbReference type="SAM" id="MobiDB-lite"/>
    </source>
</evidence>
<dbReference type="OrthoDB" id="10683473at2759"/>
<feature type="compositionally biased region" description="Pro residues" evidence="1">
    <location>
        <begin position="151"/>
        <end position="181"/>
    </location>
</feature>
<sequence length="402" mass="42748">MDNELSFFDEEFNLGASMPEESTDPITAMENAEWADIFMAAMPVMEDDMNVVSHATASMPDTPDLFRGDAIDTTEADLFREDVSQVEETQREDVPQTEQEGPTAAQQFQSALDASRAEIESRTQQRNATRALDRKRKRAQEAPSRSLSLPLPKPSPALPQPPAVALPQPAPRPSPQAAPLAPPEVASLAPLQPSSQVALSALLQPSSEAAPLVLPQAALQMLATPLATPPALSLPLSPPQAAPVALPQASSFLAFPQANLARYGSGSNFVAGPAPAQAQHAPRRHHHHHHHHNGRGAVQPQAKRQRTEPRQPVALQPGAAPAVTVPAVTVPAVTVPAVPAPAAATARRGFCPHGAQRSAAQTVTTLSQEVATLKGMVAKQEQLINMLILNWRPPQPQPPSLL</sequence>
<name>A0A9P9FGG3_9HYPO</name>
<dbReference type="EMBL" id="JAGMUU010000001">
    <property type="protein sequence ID" value="KAH7162315.1"/>
    <property type="molecule type" value="Genomic_DNA"/>
</dbReference>
<evidence type="ECO:0000313" key="2">
    <source>
        <dbReference type="EMBL" id="KAH7162315.1"/>
    </source>
</evidence>
<feature type="compositionally biased region" description="Basic and acidic residues" evidence="1">
    <location>
        <begin position="84"/>
        <end position="94"/>
    </location>
</feature>
<dbReference type="AlphaFoldDB" id="A0A9P9FGG3"/>
<comment type="caution">
    <text evidence="2">The sequence shown here is derived from an EMBL/GenBank/DDBJ whole genome shotgun (WGS) entry which is preliminary data.</text>
</comment>